<dbReference type="Proteomes" id="UP001596108">
    <property type="component" value="Unassembled WGS sequence"/>
</dbReference>
<sequence length="86" mass="10019">MHIQKILEEMKRKVHAVNDRTSYVQAVAEAHKAFYTFFNKVANIIPEEQFTLLLDLEDAVNWLRVCEAQAGYEIGYLDALDLFSRE</sequence>
<reference evidence="2" key="1">
    <citation type="journal article" date="2019" name="Int. J. Syst. Evol. Microbiol.">
        <title>The Global Catalogue of Microorganisms (GCM) 10K type strain sequencing project: providing services to taxonomists for standard genome sequencing and annotation.</title>
        <authorList>
            <consortium name="The Broad Institute Genomics Platform"/>
            <consortium name="The Broad Institute Genome Sequencing Center for Infectious Disease"/>
            <person name="Wu L."/>
            <person name="Ma J."/>
        </authorList>
    </citation>
    <scope>NUCLEOTIDE SEQUENCE [LARGE SCALE GENOMIC DNA]</scope>
    <source>
        <strain evidence="2">CGMCC 1.18578</strain>
    </source>
</reference>
<gene>
    <name evidence="1" type="ORF">ACFPQ4_12890</name>
</gene>
<dbReference type="RefSeq" id="WP_378112272.1">
    <property type="nucleotide sequence ID" value="NZ_JBHSNC010000041.1"/>
</dbReference>
<evidence type="ECO:0000313" key="2">
    <source>
        <dbReference type="Proteomes" id="UP001596108"/>
    </source>
</evidence>
<accession>A0ABW0QZB3</accession>
<dbReference type="EMBL" id="JBHSNC010000041">
    <property type="protein sequence ID" value="MFC5530326.1"/>
    <property type="molecule type" value="Genomic_DNA"/>
</dbReference>
<evidence type="ECO:0000313" key="1">
    <source>
        <dbReference type="EMBL" id="MFC5530326.1"/>
    </source>
</evidence>
<comment type="caution">
    <text evidence="1">The sequence shown here is derived from an EMBL/GenBank/DDBJ whole genome shotgun (WGS) entry which is preliminary data.</text>
</comment>
<keyword evidence="2" id="KW-1185">Reference proteome</keyword>
<protein>
    <submittedName>
        <fullName evidence="1">Uncharacterized protein</fullName>
    </submittedName>
</protein>
<organism evidence="1 2">
    <name type="scientific">Cohnella yongneupensis</name>
    <dbReference type="NCBI Taxonomy" id="425006"/>
    <lineage>
        <taxon>Bacteria</taxon>
        <taxon>Bacillati</taxon>
        <taxon>Bacillota</taxon>
        <taxon>Bacilli</taxon>
        <taxon>Bacillales</taxon>
        <taxon>Paenibacillaceae</taxon>
        <taxon>Cohnella</taxon>
    </lineage>
</organism>
<proteinExistence type="predicted"/>
<name>A0ABW0QZB3_9BACL</name>